<feature type="domain" description="MADF" evidence="2">
    <location>
        <begin position="6"/>
        <end position="47"/>
    </location>
</feature>
<evidence type="ECO:0000313" key="3">
    <source>
        <dbReference type="EMBL" id="GFO48215.1"/>
    </source>
</evidence>
<evidence type="ECO:0000313" key="4">
    <source>
        <dbReference type="Proteomes" id="UP000735302"/>
    </source>
</evidence>
<feature type="region of interest" description="Disordered" evidence="1">
    <location>
        <begin position="48"/>
        <end position="70"/>
    </location>
</feature>
<dbReference type="Pfam" id="PF10545">
    <property type="entry name" value="MADF_DNA_bdg"/>
    <property type="match status" value="1"/>
</dbReference>
<evidence type="ECO:0000256" key="1">
    <source>
        <dbReference type="SAM" id="MobiDB-lite"/>
    </source>
</evidence>
<comment type="caution">
    <text evidence="3">The sequence shown here is derived from an EMBL/GenBank/DDBJ whole genome shotgun (WGS) entry which is preliminary data.</text>
</comment>
<dbReference type="InterPro" id="IPR006578">
    <property type="entry name" value="MADF-dom"/>
</dbReference>
<keyword evidence="4" id="KW-1185">Reference proteome</keyword>
<evidence type="ECO:0000259" key="2">
    <source>
        <dbReference type="Pfam" id="PF10545"/>
    </source>
</evidence>
<dbReference type="EMBL" id="BLXT01008384">
    <property type="protein sequence ID" value="GFO48215.1"/>
    <property type="molecule type" value="Genomic_DNA"/>
</dbReference>
<dbReference type="Proteomes" id="UP000735302">
    <property type="component" value="Unassembled WGS sequence"/>
</dbReference>
<proteinExistence type="predicted"/>
<sequence length="93" mass="10075">MADKALIAAVQKQQAVYNKESSEYSNRIFIRKQWEEIAIELETDASPHEGDLWLKGPPSGRGAGGGAQTCNRSVSADLRADSQATVPLSHPSH</sequence>
<name>A0AAV4DW33_9GAST</name>
<accession>A0AAV4DW33</accession>
<protein>
    <recommendedName>
        <fullName evidence="2">MADF domain-containing protein</fullName>
    </recommendedName>
</protein>
<gene>
    <name evidence="3" type="ORF">PoB_007472000</name>
</gene>
<reference evidence="3 4" key="1">
    <citation type="journal article" date="2021" name="Elife">
        <title>Chloroplast acquisition without the gene transfer in kleptoplastic sea slugs, Plakobranchus ocellatus.</title>
        <authorList>
            <person name="Maeda T."/>
            <person name="Takahashi S."/>
            <person name="Yoshida T."/>
            <person name="Shimamura S."/>
            <person name="Takaki Y."/>
            <person name="Nagai Y."/>
            <person name="Toyoda A."/>
            <person name="Suzuki Y."/>
            <person name="Arimoto A."/>
            <person name="Ishii H."/>
            <person name="Satoh N."/>
            <person name="Nishiyama T."/>
            <person name="Hasebe M."/>
            <person name="Maruyama T."/>
            <person name="Minagawa J."/>
            <person name="Obokata J."/>
            <person name="Shigenobu S."/>
        </authorList>
    </citation>
    <scope>NUCLEOTIDE SEQUENCE [LARGE SCALE GENOMIC DNA]</scope>
</reference>
<organism evidence="3 4">
    <name type="scientific">Plakobranchus ocellatus</name>
    <dbReference type="NCBI Taxonomy" id="259542"/>
    <lineage>
        <taxon>Eukaryota</taxon>
        <taxon>Metazoa</taxon>
        <taxon>Spiralia</taxon>
        <taxon>Lophotrochozoa</taxon>
        <taxon>Mollusca</taxon>
        <taxon>Gastropoda</taxon>
        <taxon>Heterobranchia</taxon>
        <taxon>Euthyneura</taxon>
        <taxon>Panpulmonata</taxon>
        <taxon>Sacoglossa</taxon>
        <taxon>Placobranchoidea</taxon>
        <taxon>Plakobranchidae</taxon>
        <taxon>Plakobranchus</taxon>
    </lineage>
</organism>
<dbReference type="AlphaFoldDB" id="A0AAV4DW33"/>